<comment type="caution">
    <text evidence="7">The sequence shown here is derived from an EMBL/GenBank/DDBJ whole genome shotgun (WGS) entry which is preliminary data.</text>
</comment>
<evidence type="ECO:0000313" key="8">
    <source>
        <dbReference type="Proteomes" id="UP000585474"/>
    </source>
</evidence>
<evidence type="ECO:0000256" key="1">
    <source>
        <dbReference type="ARBA" id="ARBA00004123"/>
    </source>
</evidence>
<dbReference type="InterPro" id="IPR003441">
    <property type="entry name" value="NAC-dom"/>
</dbReference>
<name>A0A7J0G4K1_9ERIC</name>
<gene>
    <name evidence="7" type="ORF">Acr_17g0012710</name>
</gene>
<dbReference type="GO" id="GO:0006355">
    <property type="term" value="P:regulation of DNA-templated transcription"/>
    <property type="evidence" value="ECO:0007669"/>
    <property type="project" value="InterPro"/>
</dbReference>
<dbReference type="InterPro" id="IPR036093">
    <property type="entry name" value="NAC_dom_sf"/>
</dbReference>
<dbReference type="PROSITE" id="PS51005">
    <property type="entry name" value="NAC"/>
    <property type="match status" value="1"/>
</dbReference>
<protein>
    <recommendedName>
        <fullName evidence="6">NAC domain-containing protein</fullName>
    </recommendedName>
</protein>
<dbReference type="GO" id="GO:0005634">
    <property type="term" value="C:nucleus"/>
    <property type="evidence" value="ECO:0007669"/>
    <property type="project" value="UniProtKB-SubCell"/>
</dbReference>
<dbReference type="GO" id="GO:0003677">
    <property type="term" value="F:DNA binding"/>
    <property type="evidence" value="ECO:0007669"/>
    <property type="project" value="UniProtKB-KW"/>
</dbReference>
<keyword evidence="2" id="KW-0805">Transcription regulation</keyword>
<sequence>MYCQRYSNHGSMDEDGDVSRDTQSYFFTRLKKKTANGETYCRTVGNGTWRSQYSRVIKADEYDDESIPIGIKRSLEYIDSGSVQHKNWIIMEFSLAGVSLEHPYRQKAYNSNRNNNANNQTRIALFAGWTVVSDRGSKDYVICRLQKSRGGKHGNEAPVNTPSGCFNNKRIKLSSKQNQQTEPAPLVDEQVGLINGEAGVETLEQIMQYLLEPDSSMVNVENLVATNTLATLPPSASYDLSECTSMPPLVEDKPAATVDEEGGCTSRKQESIAAPKSLADDAVMDSIILLSTTVEGFAEDFIEDFVGQFLNGN</sequence>
<dbReference type="Pfam" id="PF02365">
    <property type="entry name" value="NAM"/>
    <property type="match status" value="1"/>
</dbReference>
<organism evidence="7 8">
    <name type="scientific">Actinidia rufa</name>
    <dbReference type="NCBI Taxonomy" id="165716"/>
    <lineage>
        <taxon>Eukaryota</taxon>
        <taxon>Viridiplantae</taxon>
        <taxon>Streptophyta</taxon>
        <taxon>Embryophyta</taxon>
        <taxon>Tracheophyta</taxon>
        <taxon>Spermatophyta</taxon>
        <taxon>Magnoliopsida</taxon>
        <taxon>eudicotyledons</taxon>
        <taxon>Gunneridae</taxon>
        <taxon>Pentapetalae</taxon>
        <taxon>asterids</taxon>
        <taxon>Ericales</taxon>
        <taxon>Actinidiaceae</taxon>
        <taxon>Actinidia</taxon>
    </lineage>
</organism>
<dbReference type="SUPFAM" id="SSF101941">
    <property type="entry name" value="NAC domain"/>
    <property type="match status" value="1"/>
</dbReference>
<dbReference type="Gene3D" id="2.170.150.80">
    <property type="entry name" value="NAC domain"/>
    <property type="match status" value="1"/>
</dbReference>
<keyword evidence="8" id="KW-1185">Reference proteome</keyword>
<dbReference type="PANTHER" id="PTHR31989">
    <property type="entry name" value="NAC DOMAIN-CONTAINING PROTEIN 82-RELATED"/>
    <property type="match status" value="1"/>
</dbReference>
<evidence type="ECO:0000256" key="5">
    <source>
        <dbReference type="ARBA" id="ARBA00023242"/>
    </source>
</evidence>
<accession>A0A7J0G4K1</accession>
<reference evidence="7 8" key="1">
    <citation type="submission" date="2019-07" db="EMBL/GenBank/DDBJ databases">
        <title>De Novo Assembly of kiwifruit Actinidia rufa.</title>
        <authorList>
            <person name="Sugita-Konishi S."/>
            <person name="Sato K."/>
            <person name="Mori E."/>
            <person name="Abe Y."/>
            <person name="Kisaki G."/>
            <person name="Hamano K."/>
            <person name="Suezawa K."/>
            <person name="Otani M."/>
            <person name="Fukuda T."/>
            <person name="Manabe T."/>
            <person name="Gomi K."/>
            <person name="Tabuchi M."/>
            <person name="Akimitsu K."/>
            <person name="Kataoka I."/>
        </authorList>
    </citation>
    <scope>NUCLEOTIDE SEQUENCE [LARGE SCALE GENOMIC DNA]</scope>
    <source>
        <strain evidence="8">cv. Fuchu</strain>
    </source>
</reference>
<evidence type="ECO:0000256" key="3">
    <source>
        <dbReference type="ARBA" id="ARBA00023125"/>
    </source>
</evidence>
<keyword evidence="4" id="KW-0804">Transcription</keyword>
<evidence type="ECO:0000256" key="2">
    <source>
        <dbReference type="ARBA" id="ARBA00023015"/>
    </source>
</evidence>
<comment type="subcellular location">
    <subcellularLocation>
        <location evidence="1">Nucleus</location>
    </subcellularLocation>
</comment>
<feature type="domain" description="NAC" evidence="6">
    <location>
        <begin position="1"/>
        <end position="148"/>
    </location>
</feature>
<keyword evidence="5" id="KW-0539">Nucleus</keyword>
<dbReference type="AlphaFoldDB" id="A0A7J0G4K1"/>
<evidence type="ECO:0000313" key="7">
    <source>
        <dbReference type="EMBL" id="GFZ05699.1"/>
    </source>
</evidence>
<dbReference type="Proteomes" id="UP000585474">
    <property type="component" value="Unassembled WGS sequence"/>
</dbReference>
<keyword evidence="3" id="KW-0238">DNA-binding</keyword>
<dbReference type="OrthoDB" id="774757at2759"/>
<dbReference type="EMBL" id="BJWL01000017">
    <property type="protein sequence ID" value="GFZ05699.1"/>
    <property type="molecule type" value="Genomic_DNA"/>
</dbReference>
<evidence type="ECO:0000259" key="6">
    <source>
        <dbReference type="PROSITE" id="PS51005"/>
    </source>
</evidence>
<evidence type="ECO:0000256" key="4">
    <source>
        <dbReference type="ARBA" id="ARBA00023163"/>
    </source>
</evidence>
<proteinExistence type="predicted"/>